<organism evidence="1 2">
    <name type="scientific">Iphiclides podalirius</name>
    <name type="common">scarce swallowtail</name>
    <dbReference type="NCBI Taxonomy" id="110791"/>
    <lineage>
        <taxon>Eukaryota</taxon>
        <taxon>Metazoa</taxon>
        <taxon>Ecdysozoa</taxon>
        <taxon>Arthropoda</taxon>
        <taxon>Hexapoda</taxon>
        <taxon>Insecta</taxon>
        <taxon>Pterygota</taxon>
        <taxon>Neoptera</taxon>
        <taxon>Endopterygota</taxon>
        <taxon>Lepidoptera</taxon>
        <taxon>Glossata</taxon>
        <taxon>Ditrysia</taxon>
        <taxon>Papilionoidea</taxon>
        <taxon>Papilionidae</taxon>
        <taxon>Papilioninae</taxon>
        <taxon>Iphiclides</taxon>
    </lineage>
</organism>
<dbReference type="Proteomes" id="UP000837857">
    <property type="component" value="Chromosome 27"/>
</dbReference>
<proteinExistence type="predicted"/>
<protein>
    <submittedName>
        <fullName evidence="1">Uncharacterized protein</fullName>
    </submittedName>
</protein>
<accession>A0ABN8IKM8</accession>
<gene>
    <name evidence="1" type="ORF">IPOD504_LOCUS11198</name>
</gene>
<keyword evidence="2" id="KW-1185">Reference proteome</keyword>
<sequence>MMPDRESVGGPGTAGSGGFLPLQFPSAFAAFHAATPPGAQATAMHHATHYHHHAQAAAASAPVYCRGSHKIQCRWDKALLGANLLRTPKRGQHLSVLDEADRHLMPSDKWRTGSRQGD</sequence>
<dbReference type="EMBL" id="OW152839">
    <property type="protein sequence ID" value="CAH2060818.1"/>
    <property type="molecule type" value="Genomic_DNA"/>
</dbReference>
<feature type="non-terminal residue" evidence="1">
    <location>
        <position position="118"/>
    </location>
</feature>
<name>A0ABN8IKM8_9NEOP</name>
<evidence type="ECO:0000313" key="2">
    <source>
        <dbReference type="Proteomes" id="UP000837857"/>
    </source>
</evidence>
<reference evidence="1" key="1">
    <citation type="submission" date="2022-03" db="EMBL/GenBank/DDBJ databases">
        <authorList>
            <person name="Martin H S."/>
        </authorList>
    </citation>
    <scope>NUCLEOTIDE SEQUENCE</scope>
</reference>
<evidence type="ECO:0000313" key="1">
    <source>
        <dbReference type="EMBL" id="CAH2060818.1"/>
    </source>
</evidence>